<evidence type="ECO:0000313" key="1">
    <source>
        <dbReference type="EMBL" id="CRL01405.1"/>
    </source>
</evidence>
<dbReference type="Proteomes" id="UP000183832">
    <property type="component" value="Unassembled WGS sequence"/>
</dbReference>
<protein>
    <submittedName>
        <fullName evidence="1">CLUMA_CG014815, isoform A</fullName>
    </submittedName>
</protein>
<sequence length="66" mass="7558">MCLHCYHCSSVDTAKTQPGLSHDAPRPHPLRIQSSQVPKIVCHFIENVENLRSFFFPPFSLQSDFD</sequence>
<organism evidence="1 2">
    <name type="scientific">Clunio marinus</name>
    <dbReference type="NCBI Taxonomy" id="568069"/>
    <lineage>
        <taxon>Eukaryota</taxon>
        <taxon>Metazoa</taxon>
        <taxon>Ecdysozoa</taxon>
        <taxon>Arthropoda</taxon>
        <taxon>Hexapoda</taxon>
        <taxon>Insecta</taxon>
        <taxon>Pterygota</taxon>
        <taxon>Neoptera</taxon>
        <taxon>Endopterygota</taxon>
        <taxon>Diptera</taxon>
        <taxon>Nematocera</taxon>
        <taxon>Chironomoidea</taxon>
        <taxon>Chironomidae</taxon>
        <taxon>Clunio</taxon>
    </lineage>
</organism>
<keyword evidence="2" id="KW-1185">Reference proteome</keyword>
<dbReference type="AlphaFoldDB" id="A0A1J1IMD9"/>
<evidence type="ECO:0000313" key="2">
    <source>
        <dbReference type="Proteomes" id="UP000183832"/>
    </source>
</evidence>
<accession>A0A1J1IMD9</accession>
<proteinExistence type="predicted"/>
<reference evidence="1 2" key="1">
    <citation type="submission" date="2015-04" db="EMBL/GenBank/DDBJ databases">
        <authorList>
            <person name="Syromyatnikov M.Y."/>
            <person name="Popov V.N."/>
        </authorList>
    </citation>
    <scope>NUCLEOTIDE SEQUENCE [LARGE SCALE GENOMIC DNA]</scope>
</reference>
<gene>
    <name evidence="1" type="ORF">CLUMA_CG014815</name>
</gene>
<name>A0A1J1IMD9_9DIPT</name>
<dbReference type="EMBL" id="CVRI01000055">
    <property type="protein sequence ID" value="CRL01405.1"/>
    <property type="molecule type" value="Genomic_DNA"/>
</dbReference>